<protein>
    <recommendedName>
        <fullName evidence="4">Transmembrane protein</fullName>
    </recommendedName>
</protein>
<evidence type="ECO:0000313" key="2">
    <source>
        <dbReference type="EMBL" id="KAK1945890.1"/>
    </source>
</evidence>
<gene>
    <name evidence="2" type="ORF">P3T76_002938</name>
</gene>
<keyword evidence="1" id="KW-0472">Membrane</keyword>
<keyword evidence="1" id="KW-0812">Transmembrane</keyword>
<sequence>MESPASKSQPFQWFEQTFARLEESWNAIQVGRQGSYSVERLESFDHYCKTTSRVRVISVCVLTPVPPLVTIVLLECMPLRPPSDGWAANWVFWIRLAMVAFIMAFSGTSQMVTLVPDMNPTFIRRQLVAWFSTTLYVGGFLVAAYLLSVFPIPLLLYIGGFFVGIYHPVVMVLVFGKQTFSPKAPCHHNLQQYMSYFRAFVAISNVYPLYKVMYGFVPVAYRAVVVFVMPIWRLGVKRFVVGAVRPLEDYIPGIVAMTVDFYSTLFASVCMTTSSSAYLSVLFIGADIGQSLLEFREVRANANVVFELLRDRHKSSERFQKGVSRRGSFTNNPKASNLIALVLAVTRDPTSFHIATLKNVRLRACFPHPLSKEQEAALRVLGETNIYDNVDTSSRSPTPKRPWAHRIRVKRATIAPTTSNIITTTSTNTEEANTTFSPVEVFSATLKHNAVSGKRSKALVQQSLALLFHCEYLVLVEYVECIVPLIYLIFKLALENLPNVVFYPGGAGNFGPEAALSIFVFALLEIGSLILLNIFIERKFDYSPLYQLTFVLETQIYLVQPMLFLNTVFLLQYELEHYGKVSTNRQWSVLIH</sequence>
<accession>A0AAD9LQF7</accession>
<keyword evidence="1" id="KW-1133">Transmembrane helix</keyword>
<feature type="transmembrane region" description="Helical" evidence="1">
    <location>
        <begin position="127"/>
        <end position="148"/>
    </location>
</feature>
<name>A0AAD9LQF7_9STRA</name>
<feature type="transmembrane region" description="Helical" evidence="1">
    <location>
        <begin position="472"/>
        <end position="494"/>
    </location>
</feature>
<reference evidence="2" key="1">
    <citation type="submission" date="2023-08" db="EMBL/GenBank/DDBJ databases">
        <title>Reference Genome Resource for the Citrus Pathogen Phytophthora citrophthora.</title>
        <authorList>
            <person name="Moller H."/>
            <person name="Coetzee B."/>
            <person name="Rose L.J."/>
            <person name="Van Niekerk J.M."/>
        </authorList>
    </citation>
    <scope>NUCLEOTIDE SEQUENCE</scope>
    <source>
        <strain evidence="2">STE-U-9442</strain>
    </source>
</reference>
<feature type="transmembrane region" description="Helical" evidence="1">
    <location>
        <begin position="86"/>
        <end position="106"/>
    </location>
</feature>
<organism evidence="2 3">
    <name type="scientific">Phytophthora citrophthora</name>
    <dbReference type="NCBI Taxonomy" id="4793"/>
    <lineage>
        <taxon>Eukaryota</taxon>
        <taxon>Sar</taxon>
        <taxon>Stramenopiles</taxon>
        <taxon>Oomycota</taxon>
        <taxon>Peronosporomycetes</taxon>
        <taxon>Peronosporales</taxon>
        <taxon>Peronosporaceae</taxon>
        <taxon>Phytophthora</taxon>
    </lineage>
</organism>
<feature type="transmembrane region" description="Helical" evidence="1">
    <location>
        <begin position="154"/>
        <end position="175"/>
    </location>
</feature>
<proteinExistence type="predicted"/>
<dbReference type="EMBL" id="JASMQC010000004">
    <property type="protein sequence ID" value="KAK1945890.1"/>
    <property type="molecule type" value="Genomic_DNA"/>
</dbReference>
<dbReference type="Proteomes" id="UP001259832">
    <property type="component" value="Unassembled WGS sequence"/>
</dbReference>
<feature type="transmembrane region" description="Helical" evidence="1">
    <location>
        <begin position="196"/>
        <end position="213"/>
    </location>
</feature>
<feature type="transmembrane region" description="Helical" evidence="1">
    <location>
        <begin position="514"/>
        <end position="536"/>
    </location>
</feature>
<feature type="transmembrane region" description="Helical" evidence="1">
    <location>
        <begin position="56"/>
        <end position="74"/>
    </location>
</feature>
<evidence type="ECO:0000256" key="1">
    <source>
        <dbReference type="SAM" id="Phobius"/>
    </source>
</evidence>
<comment type="caution">
    <text evidence="2">The sequence shown here is derived from an EMBL/GenBank/DDBJ whole genome shotgun (WGS) entry which is preliminary data.</text>
</comment>
<keyword evidence="3" id="KW-1185">Reference proteome</keyword>
<evidence type="ECO:0008006" key="4">
    <source>
        <dbReference type="Google" id="ProtNLM"/>
    </source>
</evidence>
<evidence type="ECO:0000313" key="3">
    <source>
        <dbReference type="Proteomes" id="UP001259832"/>
    </source>
</evidence>
<dbReference type="AlphaFoldDB" id="A0AAD9LQF7"/>